<feature type="region of interest" description="Disordered" evidence="5">
    <location>
        <begin position="412"/>
        <end position="438"/>
    </location>
</feature>
<evidence type="ECO:0000313" key="8">
    <source>
        <dbReference type="Proteomes" id="UP000078542"/>
    </source>
</evidence>
<evidence type="ECO:0000313" key="7">
    <source>
        <dbReference type="EMBL" id="KYN04337.1"/>
    </source>
</evidence>
<keyword evidence="2 4" id="KW-0175">Coiled coil</keyword>
<comment type="subcellular location">
    <subcellularLocation>
        <location evidence="1">Cell projection</location>
        <location evidence="1">Cilium</location>
    </subcellularLocation>
</comment>
<feature type="compositionally biased region" description="Basic and acidic residues" evidence="5">
    <location>
        <begin position="29"/>
        <end position="58"/>
    </location>
</feature>
<evidence type="ECO:0000259" key="6">
    <source>
        <dbReference type="Pfam" id="PF13870"/>
    </source>
</evidence>
<organism evidence="7 8">
    <name type="scientific">Cyphomyrmex costatus</name>
    <dbReference type="NCBI Taxonomy" id="456900"/>
    <lineage>
        <taxon>Eukaryota</taxon>
        <taxon>Metazoa</taxon>
        <taxon>Ecdysozoa</taxon>
        <taxon>Arthropoda</taxon>
        <taxon>Hexapoda</taxon>
        <taxon>Insecta</taxon>
        <taxon>Pterygota</taxon>
        <taxon>Neoptera</taxon>
        <taxon>Endopterygota</taxon>
        <taxon>Hymenoptera</taxon>
        <taxon>Apocrita</taxon>
        <taxon>Aculeata</taxon>
        <taxon>Formicoidea</taxon>
        <taxon>Formicidae</taxon>
        <taxon>Myrmicinae</taxon>
        <taxon>Cyphomyrmex</taxon>
    </lineage>
</organism>
<dbReference type="Proteomes" id="UP000078542">
    <property type="component" value="Unassembled WGS sequence"/>
</dbReference>
<dbReference type="GO" id="GO:0060271">
    <property type="term" value="P:cilium assembly"/>
    <property type="evidence" value="ECO:0007669"/>
    <property type="project" value="TreeGrafter"/>
</dbReference>
<feature type="domain" description="CCDC113/CCDC96 coiled-coil" evidence="6">
    <location>
        <begin position="230"/>
        <end position="408"/>
    </location>
</feature>
<dbReference type="EMBL" id="KQ977279">
    <property type="protein sequence ID" value="KYN04337.1"/>
    <property type="molecule type" value="Genomic_DNA"/>
</dbReference>
<dbReference type="AlphaFoldDB" id="A0A195CUY8"/>
<gene>
    <name evidence="7" type="ORF">ALC62_05103</name>
</gene>
<proteinExistence type="predicted"/>
<dbReference type="PANTHER" id="PTHR15654:SF1">
    <property type="entry name" value="COILED-COIL DOMAIN-CONTAINING PROTEIN 96"/>
    <property type="match status" value="1"/>
</dbReference>
<dbReference type="PANTHER" id="PTHR15654">
    <property type="entry name" value="COILED-COIL DOMAIN-CONTAINING PROTEIN 113-RELATED"/>
    <property type="match status" value="1"/>
</dbReference>
<dbReference type="GO" id="GO:0036064">
    <property type="term" value="C:ciliary basal body"/>
    <property type="evidence" value="ECO:0007669"/>
    <property type="project" value="TreeGrafter"/>
</dbReference>
<dbReference type="Pfam" id="PF13870">
    <property type="entry name" value="CCDC113_CCDC96_CC"/>
    <property type="match status" value="1"/>
</dbReference>
<evidence type="ECO:0000256" key="4">
    <source>
        <dbReference type="SAM" id="Coils"/>
    </source>
</evidence>
<protein>
    <recommendedName>
        <fullName evidence="6">CCDC113/CCDC96 coiled-coil domain-containing protein</fullName>
    </recommendedName>
</protein>
<dbReference type="GO" id="GO:0005930">
    <property type="term" value="C:axoneme"/>
    <property type="evidence" value="ECO:0007669"/>
    <property type="project" value="TreeGrafter"/>
</dbReference>
<evidence type="ECO:0000256" key="1">
    <source>
        <dbReference type="ARBA" id="ARBA00004138"/>
    </source>
</evidence>
<sequence>MTERMTENDANGFVDEDNEERLYLNTVISDDRESSASQNEEYKDERTEEKEDVYKTDDFFIWDEEQPGEREYEEEGYEEEQSLEDEEAEEGDAPSEDIATISTAEEPEEEVQRDVVGPDHVLAEIPAEMQEKVTPVDTTKESEQMEQIYRQTLHTYKQYLDDVTERKIRIAADMQSYEDRVQETRDENAGVFDELLDREREVATGLIYAKTGRMLTEKAVNEITRRQVSRREILARNRYEYILLQHRLDETKLQLRNLETLGEGMTSMDYEALRIAHVNYKDKLDERDRELEKWRNKALLTACCWQIEIRIAEMVNGVAHYKEKETCLAEDIEFEERELNEYCEQTTRVREDVNKLHLILRDLRWAHDEKRLEGGLLLAPPVLRETERKMKLLDAVRNDIEIIKREIHRYGPANGRKKKTSSKALAMSTMTQEKPDRF</sequence>
<feature type="coiled-coil region" evidence="4">
    <location>
        <begin position="167"/>
        <end position="194"/>
    </location>
</feature>
<evidence type="ECO:0000256" key="2">
    <source>
        <dbReference type="ARBA" id="ARBA00023054"/>
    </source>
</evidence>
<evidence type="ECO:0000256" key="5">
    <source>
        <dbReference type="SAM" id="MobiDB-lite"/>
    </source>
</evidence>
<feature type="region of interest" description="Disordered" evidence="5">
    <location>
        <begin position="26"/>
        <end position="95"/>
    </location>
</feature>
<accession>A0A195CUY8</accession>
<feature type="coiled-coil region" evidence="4">
    <location>
        <begin position="241"/>
        <end position="297"/>
    </location>
</feature>
<name>A0A195CUY8_9HYME</name>
<feature type="compositionally biased region" description="Acidic residues" evidence="5">
    <location>
        <begin position="60"/>
        <end position="95"/>
    </location>
</feature>
<evidence type="ECO:0000256" key="3">
    <source>
        <dbReference type="ARBA" id="ARBA00023273"/>
    </source>
</evidence>
<dbReference type="InterPro" id="IPR025254">
    <property type="entry name" value="CCDC113/CCDC96_CC"/>
</dbReference>
<keyword evidence="3" id="KW-0966">Cell projection</keyword>
<keyword evidence="8" id="KW-1185">Reference proteome</keyword>
<dbReference type="STRING" id="456900.A0A195CUY8"/>
<reference evidence="7 8" key="1">
    <citation type="submission" date="2016-03" db="EMBL/GenBank/DDBJ databases">
        <title>Cyphomyrmex costatus WGS genome.</title>
        <authorList>
            <person name="Nygaard S."/>
            <person name="Hu H."/>
            <person name="Boomsma J."/>
            <person name="Zhang G."/>
        </authorList>
    </citation>
    <scope>NUCLEOTIDE SEQUENCE [LARGE SCALE GENOMIC DNA]</scope>
    <source>
        <strain evidence="7">MS0001</strain>
        <tissue evidence="7">Whole body</tissue>
    </source>
</reference>
<dbReference type="InterPro" id="IPR051885">
    <property type="entry name" value="CC_CF"/>
</dbReference>